<keyword evidence="7" id="KW-1185">Reference proteome</keyword>
<evidence type="ECO:0000256" key="2">
    <source>
        <dbReference type="ARBA" id="ARBA00022963"/>
    </source>
</evidence>
<comment type="caution">
    <text evidence="6">The sequence shown here is derived from an EMBL/GenBank/DDBJ whole genome shotgun (WGS) entry which is preliminary data.</text>
</comment>
<feature type="short sequence motif" description="GXSXG" evidence="4">
    <location>
        <begin position="61"/>
        <end position="65"/>
    </location>
</feature>
<keyword evidence="3 4" id="KW-0443">Lipid metabolism</keyword>
<dbReference type="Pfam" id="PF01734">
    <property type="entry name" value="Patatin"/>
    <property type="match status" value="1"/>
</dbReference>
<dbReference type="GO" id="GO:0016042">
    <property type="term" value="P:lipid catabolic process"/>
    <property type="evidence" value="ECO:0007669"/>
    <property type="project" value="UniProtKB-UniRule"/>
</dbReference>
<dbReference type="AlphaFoldDB" id="A0A9X1XHU5"/>
<accession>A0A9X1XHU5</accession>
<evidence type="ECO:0000256" key="3">
    <source>
        <dbReference type="ARBA" id="ARBA00023098"/>
    </source>
</evidence>
<dbReference type="InterPro" id="IPR037483">
    <property type="entry name" value="YjjU-like"/>
</dbReference>
<keyword evidence="1 4" id="KW-0378">Hydrolase</keyword>
<keyword evidence="2 4" id="KW-0442">Lipid degradation</keyword>
<dbReference type="PANTHER" id="PTHR14226">
    <property type="entry name" value="NEUROPATHY TARGET ESTERASE/SWISS CHEESE D.MELANOGASTER"/>
    <property type="match status" value="1"/>
</dbReference>
<evidence type="ECO:0000313" key="6">
    <source>
        <dbReference type="EMBL" id="MCK6262083.1"/>
    </source>
</evidence>
<dbReference type="RefSeq" id="WP_248007191.1">
    <property type="nucleotide sequence ID" value="NZ_JAJHVV010000001.1"/>
</dbReference>
<dbReference type="Pfam" id="PF19890">
    <property type="entry name" value="DUF6363"/>
    <property type="match status" value="1"/>
</dbReference>
<feature type="active site" description="Proton acceptor" evidence="4">
    <location>
        <position position="185"/>
    </location>
</feature>
<reference evidence="6" key="1">
    <citation type="submission" date="2021-11" db="EMBL/GenBank/DDBJ databases">
        <title>Vibrio ZSDE26 sp. nov. and Vibrio ZSDZ34 sp. nov., isolated from coastal seawater in Qingdao.</title>
        <authorList>
            <person name="Zhang P."/>
        </authorList>
    </citation>
    <scope>NUCLEOTIDE SEQUENCE</scope>
    <source>
        <strain evidence="6">ZSDE26</strain>
    </source>
</reference>
<evidence type="ECO:0000313" key="7">
    <source>
        <dbReference type="Proteomes" id="UP001139559"/>
    </source>
</evidence>
<feature type="domain" description="PNPLA" evidence="5">
    <location>
        <begin position="29"/>
        <end position="198"/>
    </location>
</feature>
<organism evidence="6 7">
    <name type="scientific">Vibrio amylolyticus</name>
    <dbReference type="NCBI Taxonomy" id="2847292"/>
    <lineage>
        <taxon>Bacteria</taxon>
        <taxon>Pseudomonadati</taxon>
        <taxon>Pseudomonadota</taxon>
        <taxon>Gammaproteobacteria</taxon>
        <taxon>Vibrionales</taxon>
        <taxon>Vibrionaceae</taxon>
        <taxon>Vibrio</taxon>
    </lineage>
</organism>
<dbReference type="Gene3D" id="3.40.1090.10">
    <property type="entry name" value="Cytosolic phospholipase A2 catalytic domain"/>
    <property type="match status" value="2"/>
</dbReference>
<dbReference type="Proteomes" id="UP001139559">
    <property type="component" value="Unassembled WGS sequence"/>
</dbReference>
<dbReference type="EMBL" id="JAJHVV010000001">
    <property type="protein sequence ID" value="MCK6262083.1"/>
    <property type="molecule type" value="Genomic_DNA"/>
</dbReference>
<dbReference type="InterPro" id="IPR050301">
    <property type="entry name" value="NTE"/>
</dbReference>
<name>A0A9X1XHU5_9VIBR</name>
<feature type="active site" description="Nucleophile" evidence="4">
    <location>
        <position position="63"/>
    </location>
</feature>
<gene>
    <name evidence="6" type="ORF">KP803_02200</name>
</gene>
<proteinExistence type="predicted"/>
<evidence type="ECO:0000259" key="5">
    <source>
        <dbReference type="PROSITE" id="PS51635"/>
    </source>
</evidence>
<comment type="caution">
    <text evidence="4">Lacks conserved residue(s) required for the propagation of feature annotation.</text>
</comment>
<dbReference type="InterPro" id="IPR002641">
    <property type="entry name" value="PNPLA_dom"/>
</dbReference>
<dbReference type="CDD" id="cd07208">
    <property type="entry name" value="Pat_hypo_Ecoli_yjju_like"/>
    <property type="match status" value="1"/>
</dbReference>
<dbReference type="InterPro" id="IPR016035">
    <property type="entry name" value="Acyl_Trfase/lysoPLipase"/>
</dbReference>
<evidence type="ECO:0000256" key="4">
    <source>
        <dbReference type="PROSITE-ProRule" id="PRU01161"/>
    </source>
</evidence>
<dbReference type="PANTHER" id="PTHR14226:SF25">
    <property type="entry name" value="PHOSPHOESTERASE"/>
    <property type="match status" value="1"/>
</dbReference>
<dbReference type="GO" id="GO:0016787">
    <property type="term" value="F:hydrolase activity"/>
    <property type="evidence" value="ECO:0007669"/>
    <property type="project" value="UniProtKB-UniRule"/>
</dbReference>
<feature type="short sequence motif" description="DGA/G" evidence="4">
    <location>
        <begin position="185"/>
        <end position="187"/>
    </location>
</feature>
<evidence type="ECO:0000256" key="1">
    <source>
        <dbReference type="ARBA" id="ARBA00022801"/>
    </source>
</evidence>
<sequence>MKNCGVVTNLTKSLDLQQFSQYVSGKHALVAQGGGQRSIFTAGVLDAFLISNFDPFHEFYGTSAGALNLCAYICRQKGLGHSFLTELTTDPRFFNLFHYIRRKQYLGIEWALDTISSHPYKLDIDMGRLVLGERKAFAAVTHATTLHDHYLPMLQDDWYKVMVATCAIPRLYPKEVMIGGEGYVDGGVSAAIPVQQAWRNEARCIVVIRTEGADLDSESDLLTDQPRDVVWYRESLNSIQEQWQEKVGRWKLDWNVFFQQQVEKSKQQKLDHRHLESINGGRWLFGADDIYRLSHLIGDKFDSGLTDMLMAHYQTYSLTQDFLHHPPDDCFIVQIKPDSPLKSNSLMSNKDDLLHDYQLGLDAGYQFVDTHVEVTSDNEINRALSGIQLPCSFDES</sequence>
<dbReference type="PROSITE" id="PS51635">
    <property type="entry name" value="PNPLA"/>
    <property type="match status" value="1"/>
</dbReference>
<dbReference type="SUPFAM" id="SSF52151">
    <property type="entry name" value="FabD/lysophospholipase-like"/>
    <property type="match status" value="1"/>
</dbReference>
<dbReference type="InterPro" id="IPR045943">
    <property type="entry name" value="DUF6363"/>
</dbReference>
<protein>
    <submittedName>
        <fullName evidence="6">DUF6363 domain-containing protein</fullName>
    </submittedName>
</protein>